<keyword evidence="3" id="KW-1185">Reference proteome</keyword>
<evidence type="ECO:0000313" key="2">
    <source>
        <dbReference type="EMBL" id="UOQ68723.1"/>
    </source>
</evidence>
<dbReference type="Proteomes" id="UP000830401">
    <property type="component" value="Plasmid unnamed1"/>
</dbReference>
<organism evidence="2 3">
    <name type="scientific">Hymenobacter volaticus</name>
    <dbReference type="NCBI Taxonomy" id="2932254"/>
    <lineage>
        <taxon>Bacteria</taxon>
        <taxon>Pseudomonadati</taxon>
        <taxon>Bacteroidota</taxon>
        <taxon>Cytophagia</taxon>
        <taxon>Cytophagales</taxon>
        <taxon>Hymenobacteraceae</taxon>
        <taxon>Hymenobacter</taxon>
    </lineage>
</organism>
<feature type="chain" id="PRO_5047547763" description="Transglycosylase SLT domain-containing protein" evidence="1">
    <location>
        <begin position="20"/>
        <end position="257"/>
    </location>
</feature>
<proteinExistence type="predicted"/>
<protein>
    <recommendedName>
        <fullName evidence="4">Transglycosylase SLT domain-containing protein</fullName>
    </recommendedName>
</protein>
<dbReference type="RefSeq" id="WP_245126209.1">
    <property type="nucleotide sequence ID" value="NZ_CP095062.1"/>
</dbReference>
<dbReference type="EMBL" id="CP095062">
    <property type="protein sequence ID" value="UOQ68723.1"/>
    <property type="molecule type" value="Genomic_DNA"/>
</dbReference>
<dbReference type="PROSITE" id="PS51257">
    <property type="entry name" value="PROKAR_LIPOPROTEIN"/>
    <property type="match status" value="1"/>
</dbReference>
<gene>
    <name evidence="2" type="ORF">MUN86_23710</name>
</gene>
<evidence type="ECO:0000256" key="1">
    <source>
        <dbReference type="SAM" id="SignalP"/>
    </source>
</evidence>
<accession>A0ABY4GCV4</accession>
<keyword evidence="2" id="KW-0614">Plasmid</keyword>
<geneLocation type="plasmid" evidence="2 3">
    <name>unnamed1</name>
</geneLocation>
<reference evidence="2" key="1">
    <citation type="submission" date="2022-04" db="EMBL/GenBank/DDBJ databases">
        <title>Hymenobacter sp. isolated from the air.</title>
        <authorList>
            <person name="Won M."/>
            <person name="Lee C.-M."/>
            <person name="Woen H.-Y."/>
            <person name="Kwon S.-W."/>
        </authorList>
    </citation>
    <scope>NUCLEOTIDE SEQUENCE</scope>
    <source>
        <strain evidence="2">5420S-77</strain>
        <plasmid evidence="2">unnamed1</plasmid>
    </source>
</reference>
<feature type="signal peptide" evidence="1">
    <location>
        <begin position="1"/>
        <end position="19"/>
    </location>
</feature>
<evidence type="ECO:0000313" key="3">
    <source>
        <dbReference type="Proteomes" id="UP000830401"/>
    </source>
</evidence>
<evidence type="ECO:0008006" key="4">
    <source>
        <dbReference type="Google" id="ProtNLM"/>
    </source>
</evidence>
<name>A0ABY4GCV4_9BACT</name>
<keyword evidence="1" id="KW-0732">Signal</keyword>
<sequence length="257" mass="28399">MKHLKLLSASLALSFTVLTGCQKETDTTLAPSSANQASQHDATALEGTLDPTLAQLLKSDPQFRDMVRRALALEETACNDDTPLNQWLGTQLTDWTAGARSAVNNTAMTNLPTYDALLFENSPQNQYFGPNGEYTQRLTKTFKDLQRFWNIQSEDIILVAMHGNMLQNRDKLIRTYQGAYGLSSASAAIYADRVINALKTYPELRNGNHPIFTFNAFALEGFTEEPFGTIPDKIVMGDGIMQAYTAIGYGDVAPKLF</sequence>